<gene>
    <name evidence="1" type="ORF">FBEOM_6947</name>
</gene>
<protein>
    <submittedName>
        <fullName evidence="1">Uncharacterized protein</fullName>
    </submittedName>
</protein>
<dbReference type="EMBL" id="PVQB02000299">
    <property type="protein sequence ID" value="KAF4339127.1"/>
    <property type="molecule type" value="Genomic_DNA"/>
</dbReference>
<comment type="caution">
    <text evidence="1">The sequence shown here is derived from an EMBL/GenBank/DDBJ whole genome shotgun (WGS) entry which is preliminary data.</text>
</comment>
<reference evidence="1" key="1">
    <citation type="journal article" date="2017" name="Mycologia">
        <title>Fusarium algeriense, sp. nov., a novel toxigenic crown rot pathogen of durum wheat from Algeria is nested in the Fusarium burgessii species complex.</title>
        <authorList>
            <person name="Laraba I."/>
            <person name="Keddad A."/>
            <person name="Boureghda H."/>
            <person name="Abdallah N."/>
            <person name="Vaughan M.M."/>
            <person name="Proctor R.H."/>
            <person name="Busman M."/>
            <person name="O'Donnell K."/>
        </authorList>
    </citation>
    <scope>NUCLEOTIDE SEQUENCE</scope>
    <source>
        <strain evidence="1">NRRL 25174</strain>
    </source>
</reference>
<dbReference type="Gene3D" id="1.25.40.10">
    <property type="entry name" value="Tetratricopeptide repeat domain"/>
    <property type="match status" value="1"/>
</dbReference>
<dbReference type="OrthoDB" id="3946009at2759"/>
<reference evidence="1" key="2">
    <citation type="submission" date="2020-02" db="EMBL/GenBank/DDBJ databases">
        <title>Identification and distribution of gene clusters putatively required for synthesis of sphingolipid metabolism inhibitors in phylogenetically diverse species of the filamentous fungus Fusarium.</title>
        <authorList>
            <person name="Kim H.-S."/>
            <person name="Busman M."/>
            <person name="Brown D.W."/>
            <person name="Divon H."/>
            <person name="Uhlig S."/>
            <person name="Proctor R.H."/>
        </authorList>
    </citation>
    <scope>NUCLEOTIDE SEQUENCE</scope>
    <source>
        <strain evidence="1">NRRL 25174</strain>
    </source>
</reference>
<dbReference type="Proteomes" id="UP000730481">
    <property type="component" value="Unassembled WGS sequence"/>
</dbReference>
<accession>A0A9P5AJR4</accession>
<dbReference type="AlphaFoldDB" id="A0A9P5AJR4"/>
<keyword evidence="2" id="KW-1185">Reference proteome</keyword>
<sequence length="743" mass="84023">MTCLCGCINQLIDNFDPKTAVGLASGLNKHLEAVRSILARNKSLAKEVRYQIIPSNQRTAKILSLQAIDLSKIEKLHGAFKDDVKGFWTAAGDALLQELRRRIACITIFLRSKVDDKAWASRHVANLIQGRTLSELRYAGSKYIKIARRLGGIGSILWLPLEIPASTYERYLNMDDTEAFDHIQNLGSDAPDLNLFVQRLITDQLDALSHRNLLLEYGDCISPSEQGLLLMLALGGNDIPLDLLKSARTPMRRWTNEGEIQSITTSAFGFNSELIGLLSSDERLLGLSQRPEVTQGALEDGTVVWSILPEAQKELAHRLTPQTMEDWATTALKLLCFACPPCYEGKVNWALPLKKAIWNLLDKATNQKRLPTSLRTCVIEALLYFCERDLFSIRLAAVERAKSLLRKNMSFYYQASVTLFDSIISRIDGDFQRSEALIVDFLAADHEGNTRSDNALRGRLHISNIENKIHRYEKDVATTIYNWEGIHPLSTFEIEVTRRLQGVAAKFFHSIGDFKTTKASLEQHLWLNSTMPIRANTKLLIVTRLAEIHCELLEYEKALEIIQVELDGMTARKGRAFRRLSMARAEGFIGLGRLDDASTVLEELISVEPPELDDLNDQVLRVRRLILSARIQHERLNFAEALQHWEIAGQMIESLSIFKSRHGWTLAIVHLSMAHAHIALGNEELARQAWNIAVEIAMRERFEYVFPVLATTWLHKIVGEIHEVKGWPLRVMLPGGKSDLTWL</sequence>
<evidence type="ECO:0000313" key="2">
    <source>
        <dbReference type="Proteomes" id="UP000730481"/>
    </source>
</evidence>
<proteinExistence type="predicted"/>
<dbReference type="InterPro" id="IPR011990">
    <property type="entry name" value="TPR-like_helical_dom_sf"/>
</dbReference>
<organism evidence="1 2">
    <name type="scientific">Fusarium beomiforme</name>
    <dbReference type="NCBI Taxonomy" id="44412"/>
    <lineage>
        <taxon>Eukaryota</taxon>
        <taxon>Fungi</taxon>
        <taxon>Dikarya</taxon>
        <taxon>Ascomycota</taxon>
        <taxon>Pezizomycotina</taxon>
        <taxon>Sordariomycetes</taxon>
        <taxon>Hypocreomycetidae</taxon>
        <taxon>Hypocreales</taxon>
        <taxon>Nectriaceae</taxon>
        <taxon>Fusarium</taxon>
        <taxon>Fusarium burgessii species complex</taxon>
    </lineage>
</organism>
<dbReference type="SUPFAM" id="SSF48452">
    <property type="entry name" value="TPR-like"/>
    <property type="match status" value="1"/>
</dbReference>
<name>A0A9P5AJR4_9HYPO</name>
<evidence type="ECO:0000313" key="1">
    <source>
        <dbReference type="EMBL" id="KAF4339127.1"/>
    </source>
</evidence>